<dbReference type="GO" id="GO:0006281">
    <property type="term" value="P:DNA repair"/>
    <property type="evidence" value="ECO:0007669"/>
    <property type="project" value="InterPro"/>
</dbReference>
<accession>A0A0B5AWK7</accession>
<dbReference type="EMBL" id="CP009416">
    <property type="protein sequence ID" value="AJD92968.1"/>
    <property type="molecule type" value="Genomic_DNA"/>
</dbReference>
<dbReference type="GO" id="GO:0043138">
    <property type="term" value="F:3'-5' DNA helicase activity"/>
    <property type="evidence" value="ECO:0007669"/>
    <property type="project" value="InterPro"/>
</dbReference>
<dbReference type="HOGENOM" id="CLU_521435_0_0_9"/>
<dbReference type="BioCyc" id="JESP1508404:G14D9-12932-MONOMER"/>
<keyword evidence="2" id="KW-1185">Reference proteome</keyword>
<reference evidence="1 2" key="1">
    <citation type="submission" date="2014-08" db="EMBL/GenBank/DDBJ databases">
        <title>Complete genome of a marine bacteria Jeotgalibacillus malaysiensis.</title>
        <authorList>
            <person name="Yaakop A.S."/>
            <person name="Chan K.-G."/>
            <person name="Goh K.M."/>
        </authorList>
    </citation>
    <scope>NUCLEOTIDE SEQUENCE [LARGE SCALE GENOMIC DNA]</scope>
    <source>
        <strain evidence="1 2">D5</strain>
    </source>
</reference>
<dbReference type="AlphaFoldDB" id="A0A0B5AWK7"/>
<dbReference type="KEGG" id="jeo:JMA_36510"/>
<name>A0A0B5AWK7_9BACL</name>
<evidence type="ECO:0000313" key="1">
    <source>
        <dbReference type="EMBL" id="AJD92968.1"/>
    </source>
</evidence>
<dbReference type="NCBIfam" id="NF041108">
    <property type="entry name" value="RQC_minor_2"/>
    <property type="match status" value="1"/>
</dbReference>
<sequence length="471" mass="55186">MMPGVKIEPYDKLLFMPVGRRYANIRSIGHKEERAVLSRLQQAVQRALPQFSYRELKDIKEFLHADCWRMPVPVTREEELYPQLMRPEMFLWQEHSAQRGLPIDESYFYGKIYSRLSAEGLHHHVSYVLKDYAFCAKLHRMKREYWLDQIYDAYSRHPFIELAKEKNHVVEAVEKMNRSSLLAVLKYPEDIAYWRHRVEIVMRPYRDIPFAWRWEMCTHEKELAVDGEALVCACPVCEYAVKYHVDEERIELREEPIMERTVKRIATIERQLNEIVAQSMNVVEALRDVQDVKLRLDTFCGKLEQLIELKDELDVEAPEVVGCYEQLKAVRLPAERVEPTLMSLSKVVLPDTKVLKAVQQWKTLEVSEAALDELLSEWTALLEANQPKPDDVMVEVEGFQVTRAEVERVEAFLDETELTLTLHLLAQTLMGEPTNKVRTLGLHETAVFGMLGEWPEKYVVRAVKKLFKEKI</sequence>
<dbReference type="GO" id="GO:0006260">
    <property type="term" value="P:DNA replication"/>
    <property type="evidence" value="ECO:0007669"/>
    <property type="project" value="InterPro"/>
</dbReference>
<dbReference type="OrthoDB" id="2689702at2"/>
<organism evidence="1 2">
    <name type="scientific">Jeotgalibacillus malaysiensis</name>
    <dbReference type="NCBI Taxonomy" id="1508404"/>
    <lineage>
        <taxon>Bacteria</taxon>
        <taxon>Bacillati</taxon>
        <taxon>Bacillota</taxon>
        <taxon>Bacilli</taxon>
        <taxon>Bacillales</taxon>
        <taxon>Caryophanaceae</taxon>
        <taxon>Jeotgalibacillus</taxon>
    </lineage>
</organism>
<dbReference type="Proteomes" id="UP000031449">
    <property type="component" value="Chromosome"/>
</dbReference>
<evidence type="ECO:0000313" key="2">
    <source>
        <dbReference type="Proteomes" id="UP000031449"/>
    </source>
</evidence>
<proteinExistence type="predicted"/>
<protein>
    <submittedName>
        <fullName evidence="1">Uncharacterized protein</fullName>
    </submittedName>
</protein>
<gene>
    <name evidence="1" type="ORF">JMA_36510</name>
</gene>